<keyword evidence="4" id="KW-0472">Membrane</keyword>
<dbReference type="GO" id="GO:0030026">
    <property type="term" value="P:intracellular manganese ion homeostasis"/>
    <property type="evidence" value="ECO:0007669"/>
    <property type="project" value="InterPro"/>
</dbReference>
<dbReference type="RefSeq" id="WP_407674347.1">
    <property type="nucleotide sequence ID" value="NZ_CAJQYX010000031.1"/>
</dbReference>
<keyword evidence="2" id="KW-0812">Transmembrane</keyword>
<protein>
    <recommendedName>
        <fullName evidence="7">VIT family protein</fullName>
    </recommendedName>
</protein>
<evidence type="ECO:0000313" key="5">
    <source>
        <dbReference type="EMBL" id="CAG4925660.1"/>
    </source>
</evidence>
<evidence type="ECO:0000256" key="2">
    <source>
        <dbReference type="ARBA" id="ARBA00022692"/>
    </source>
</evidence>
<dbReference type="GO" id="GO:0005384">
    <property type="term" value="F:manganese ion transmembrane transporter activity"/>
    <property type="evidence" value="ECO:0007669"/>
    <property type="project" value="InterPro"/>
</dbReference>
<evidence type="ECO:0000256" key="3">
    <source>
        <dbReference type="ARBA" id="ARBA00022989"/>
    </source>
</evidence>
<proteinExistence type="predicted"/>
<accession>A0A9N8S2S5</accession>
<evidence type="ECO:0000256" key="1">
    <source>
        <dbReference type="ARBA" id="ARBA00004127"/>
    </source>
</evidence>
<dbReference type="InterPro" id="IPR008217">
    <property type="entry name" value="Ccc1_fam"/>
</dbReference>
<dbReference type="PANTHER" id="PTHR31851">
    <property type="entry name" value="FE(2+)/MN(2+) TRANSPORTER PCL1"/>
    <property type="match status" value="1"/>
</dbReference>
<evidence type="ECO:0000313" key="6">
    <source>
        <dbReference type="Proteomes" id="UP000789704"/>
    </source>
</evidence>
<dbReference type="Pfam" id="PF01988">
    <property type="entry name" value="VIT1"/>
    <property type="match status" value="1"/>
</dbReference>
<dbReference type="GO" id="GO:0012505">
    <property type="term" value="C:endomembrane system"/>
    <property type="evidence" value="ECO:0007669"/>
    <property type="project" value="UniProtKB-SubCell"/>
</dbReference>
<dbReference type="Proteomes" id="UP000789704">
    <property type="component" value="Unassembled WGS sequence"/>
</dbReference>
<sequence length="101" mass="10493">MPKAHKEPRRIKAIGRLRAAVPGANDGIISTASLIIGVASTHAEHGRLVLTGLAGWVAGAMSMATGEYVSVSHECLAGERLLQTDIEAPGNVSLTVSVSRH</sequence>
<keyword evidence="3" id="KW-1133">Transmembrane helix</keyword>
<dbReference type="AlphaFoldDB" id="A0A9N8S2S5"/>
<gene>
    <name evidence="5" type="ORF">LMG31841_05508</name>
</gene>
<evidence type="ECO:0008006" key="7">
    <source>
        <dbReference type="Google" id="ProtNLM"/>
    </source>
</evidence>
<reference evidence="5" key="1">
    <citation type="submission" date="2021-04" db="EMBL/GenBank/DDBJ databases">
        <authorList>
            <person name="Vanwijnsberghe S."/>
        </authorList>
    </citation>
    <scope>NUCLEOTIDE SEQUENCE</scope>
    <source>
        <strain evidence="5">LMG 31841</strain>
    </source>
</reference>
<evidence type="ECO:0000256" key="4">
    <source>
        <dbReference type="ARBA" id="ARBA00023136"/>
    </source>
</evidence>
<name>A0A9N8S2S5_9BURK</name>
<keyword evidence="6" id="KW-1185">Reference proteome</keyword>
<comment type="subcellular location">
    <subcellularLocation>
        <location evidence="1">Endomembrane system</location>
        <topology evidence="1">Multi-pass membrane protein</topology>
    </subcellularLocation>
</comment>
<comment type="caution">
    <text evidence="5">The sequence shown here is derived from an EMBL/GenBank/DDBJ whole genome shotgun (WGS) entry which is preliminary data.</text>
</comment>
<organism evidence="5 6">
    <name type="scientific">Paraburkholderia saeva</name>
    <dbReference type="NCBI Taxonomy" id="2777537"/>
    <lineage>
        <taxon>Bacteria</taxon>
        <taxon>Pseudomonadati</taxon>
        <taxon>Pseudomonadota</taxon>
        <taxon>Betaproteobacteria</taxon>
        <taxon>Burkholderiales</taxon>
        <taxon>Burkholderiaceae</taxon>
        <taxon>Paraburkholderia</taxon>
    </lineage>
</organism>
<dbReference type="EMBL" id="CAJQZC010000016">
    <property type="protein sequence ID" value="CAG4925660.1"/>
    <property type="molecule type" value="Genomic_DNA"/>
</dbReference>